<feature type="domain" description="Rieske" evidence="6">
    <location>
        <begin position="35"/>
        <end position="137"/>
    </location>
</feature>
<keyword evidence="5" id="KW-0411">Iron-sulfur</keyword>
<keyword evidence="8" id="KW-1185">Reference proteome</keyword>
<dbReference type="Proteomes" id="UP000595703">
    <property type="component" value="Chromosome"/>
</dbReference>
<accession>A0A7U3USW6</accession>
<dbReference type="InterPro" id="IPR050584">
    <property type="entry name" value="Cholesterol_7-desaturase"/>
</dbReference>
<evidence type="ECO:0000256" key="4">
    <source>
        <dbReference type="ARBA" id="ARBA00023004"/>
    </source>
</evidence>
<dbReference type="GO" id="GO:0016705">
    <property type="term" value="F:oxidoreductase activity, acting on paired donors, with incorporation or reduction of molecular oxygen"/>
    <property type="evidence" value="ECO:0007669"/>
    <property type="project" value="UniProtKB-ARBA"/>
</dbReference>
<evidence type="ECO:0000256" key="3">
    <source>
        <dbReference type="ARBA" id="ARBA00023002"/>
    </source>
</evidence>
<dbReference type="KEGG" id="arev:RVR_4234"/>
<evidence type="ECO:0000313" key="8">
    <source>
        <dbReference type="Proteomes" id="UP000595703"/>
    </source>
</evidence>
<evidence type="ECO:0000313" key="7">
    <source>
        <dbReference type="EMBL" id="BBA98156.1"/>
    </source>
</evidence>
<reference evidence="7 8" key="2">
    <citation type="journal article" date="2011" name="J. Antibiot.">
        <title>Furaquinocins I and J: novel polyketide isoprenoid hybrid compounds from Streptomyces reveromyceticus SN-593.</title>
        <authorList>
            <person name="Panthee S."/>
            <person name="Takahashi S."/>
            <person name="Takagi H."/>
            <person name="Nogawa T."/>
            <person name="Oowada E."/>
            <person name="Uramoto M."/>
            <person name="Osada H."/>
        </authorList>
    </citation>
    <scope>NUCLEOTIDE SEQUENCE [LARGE SCALE GENOMIC DNA]</scope>
    <source>
        <strain evidence="7 8">SN-593</strain>
    </source>
</reference>
<dbReference type="SUPFAM" id="SSF55961">
    <property type="entry name" value="Bet v1-like"/>
    <property type="match status" value="1"/>
</dbReference>
<sequence length="369" mass="42140">MTLPKANPLRKYRDVAPEGDVPTTRTTGIDPNFWYPFARSRDLKPGRTLAVRFAGTELVLVRPRKGPPYALEDRCAHRQVPLSMGVVKDEQLLCGYHCWAYDRTGACVNIPYLDRKRTLPNGVRAYACREAHGFVFAFPGDQRLADVTPIPELPFHGDSRYKTRVLDRDIACHYSFMHENLMDMNHQFLHRSLMGRIRARLLDVREGEDWLEADYSFSRTEGKQSLGERLIIGSGNTDKYADLMTIRTGYPYQTLRYWTDGKREEPPALDLWNAYVPTDRAQRRNHTYGLIMVQKPPVPGVIHLLWPVITLFTEGIFGQDRVIVEAEQRAYEAQGADLNNEVFPVIQSLKALLARRGVPIEPEDRAAAG</sequence>
<keyword evidence="1" id="KW-0001">2Fe-2S</keyword>
<keyword evidence="3" id="KW-0560">Oxidoreductase</keyword>
<evidence type="ECO:0000256" key="5">
    <source>
        <dbReference type="ARBA" id="ARBA00023014"/>
    </source>
</evidence>
<dbReference type="GO" id="GO:0004497">
    <property type="term" value="F:monooxygenase activity"/>
    <property type="evidence" value="ECO:0007669"/>
    <property type="project" value="UniProtKB-ARBA"/>
</dbReference>
<dbReference type="Gene3D" id="3.90.380.10">
    <property type="entry name" value="Naphthalene 1,2-dioxygenase Alpha Subunit, Chain A, domain 1"/>
    <property type="match status" value="1"/>
</dbReference>
<gene>
    <name evidence="7" type="ORF">RVR_4234</name>
</gene>
<proteinExistence type="predicted"/>
<dbReference type="Gene3D" id="2.102.10.10">
    <property type="entry name" value="Rieske [2Fe-2S] iron-sulphur domain"/>
    <property type="match status" value="1"/>
</dbReference>
<dbReference type="SUPFAM" id="SSF50022">
    <property type="entry name" value="ISP domain"/>
    <property type="match status" value="1"/>
</dbReference>
<dbReference type="Pfam" id="PF00355">
    <property type="entry name" value="Rieske"/>
    <property type="match status" value="1"/>
</dbReference>
<keyword evidence="4" id="KW-0408">Iron</keyword>
<dbReference type="InterPro" id="IPR044043">
    <property type="entry name" value="VanA_C_cat"/>
</dbReference>
<evidence type="ECO:0000256" key="2">
    <source>
        <dbReference type="ARBA" id="ARBA00022723"/>
    </source>
</evidence>
<protein>
    <submittedName>
        <fullName evidence="7">Putative oxygenase Rieske iron-sulfur component</fullName>
    </submittedName>
</protein>
<organism evidence="7 8">
    <name type="scientific">Actinacidiphila reveromycinica</name>
    <dbReference type="NCBI Taxonomy" id="659352"/>
    <lineage>
        <taxon>Bacteria</taxon>
        <taxon>Bacillati</taxon>
        <taxon>Actinomycetota</taxon>
        <taxon>Actinomycetes</taxon>
        <taxon>Kitasatosporales</taxon>
        <taxon>Streptomycetaceae</taxon>
        <taxon>Actinacidiphila</taxon>
    </lineage>
</organism>
<dbReference type="InterPro" id="IPR036922">
    <property type="entry name" value="Rieske_2Fe-2S_sf"/>
</dbReference>
<dbReference type="CDD" id="cd03469">
    <property type="entry name" value="Rieske_RO_Alpha_N"/>
    <property type="match status" value="1"/>
</dbReference>
<dbReference type="PANTHER" id="PTHR21266">
    <property type="entry name" value="IRON-SULFUR DOMAIN CONTAINING PROTEIN"/>
    <property type="match status" value="1"/>
</dbReference>
<dbReference type="EMBL" id="AP018365">
    <property type="protein sequence ID" value="BBA98156.1"/>
    <property type="molecule type" value="Genomic_DNA"/>
</dbReference>
<dbReference type="Pfam" id="PF19112">
    <property type="entry name" value="VanA_C"/>
    <property type="match status" value="1"/>
</dbReference>
<evidence type="ECO:0000256" key="1">
    <source>
        <dbReference type="ARBA" id="ARBA00022714"/>
    </source>
</evidence>
<name>A0A7U3USW6_9ACTN</name>
<dbReference type="RefSeq" id="WP_202234336.1">
    <property type="nucleotide sequence ID" value="NZ_AP018365.1"/>
</dbReference>
<reference evidence="7 8" key="1">
    <citation type="journal article" date="2010" name="J. Bacteriol.">
        <title>Biochemical characterization of a novel indole prenyltransferase from Streptomyces sp. SN-593.</title>
        <authorList>
            <person name="Takahashi S."/>
            <person name="Takagi H."/>
            <person name="Toyoda A."/>
            <person name="Uramoto M."/>
            <person name="Nogawa T."/>
            <person name="Ueki M."/>
            <person name="Sakaki Y."/>
            <person name="Osada H."/>
        </authorList>
    </citation>
    <scope>NUCLEOTIDE SEQUENCE [LARGE SCALE GENOMIC DNA]</scope>
    <source>
        <strain evidence="7 8">SN-593</strain>
    </source>
</reference>
<keyword evidence="2" id="KW-0479">Metal-binding</keyword>
<evidence type="ECO:0000259" key="6">
    <source>
        <dbReference type="PROSITE" id="PS51296"/>
    </source>
</evidence>
<reference evidence="7 8" key="4">
    <citation type="journal article" date="2020" name="Sci. Rep.">
        <title>beta-carboline chemical signals induce reveromycin production through a LuxR family regulator in Streptomyces sp. SN-593.</title>
        <authorList>
            <person name="Panthee S."/>
            <person name="Kito N."/>
            <person name="Hayashi T."/>
            <person name="Shimizu T."/>
            <person name="Ishikawa J."/>
            <person name="Hamamoto H."/>
            <person name="Osada H."/>
            <person name="Takahashi S."/>
        </authorList>
    </citation>
    <scope>NUCLEOTIDE SEQUENCE [LARGE SCALE GENOMIC DNA]</scope>
    <source>
        <strain evidence="7 8">SN-593</strain>
    </source>
</reference>
<dbReference type="InterPro" id="IPR017941">
    <property type="entry name" value="Rieske_2Fe-2S"/>
</dbReference>
<reference evidence="7 8" key="3">
    <citation type="journal article" date="2011" name="Nat. Chem. Biol.">
        <title>Reveromycin A biosynthesis uses RevG and RevJ for stereospecific spiroacetal formation.</title>
        <authorList>
            <person name="Takahashi S."/>
            <person name="Toyoda A."/>
            <person name="Sekiyama Y."/>
            <person name="Takagi H."/>
            <person name="Nogawa T."/>
            <person name="Uramoto M."/>
            <person name="Suzuki R."/>
            <person name="Koshino H."/>
            <person name="Kumano T."/>
            <person name="Panthee S."/>
            <person name="Dairi T."/>
            <person name="Ishikawa J."/>
            <person name="Ikeda H."/>
            <person name="Sakaki Y."/>
            <person name="Osada H."/>
        </authorList>
    </citation>
    <scope>NUCLEOTIDE SEQUENCE [LARGE SCALE GENOMIC DNA]</scope>
    <source>
        <strain evidence="7 8">SN-593</strain>
    </source>
</reference>
<dbReference type="PROSITE" id="PS51296">
    <property type="entry name" value="RIESKE"/>
    <property type="match status" value="1"/>
</dbReference>
<dbReference type="GO" id="GO:0046872">
    <property type="term" value="F:metal ion binding"/>
    <property type="evidence" value="ECO:0007669"/>
    <property type="project" value="UniProtKB-KW"/>
</dbReference>
<dbReference type="GO" id="GO:0051537">
    <property type="term" value="F:2 iron, 2 sulfur cluster binding"/>
    <property type="evidence" value="ECO:0007669"/>
    <property type="project" value="UniProtKB-KW"/>
</dbReference>
<dbReference type="AlphaFoldDB" id="A0A7U3USW6"/>
<dbReference type="PANTHER" id="PTHR21266:SF60">
    <property type="entry name" value="3-KETOSTEROID-9-ALPHA-MONOOXYGENASE, OXYGENASE COMPONENT"/>
    <property type="match status" value="1"/>
</dbReference>